<proteinExistence type="predicted"/>
<dbReference type="Proteomes" id="UP000242447">
    <property type="component" value="Chromosome"/>
</dbReference>
<feature type="domain" description="Transglutaminase-like" evidence="1">
    <location>
        <begin position="176"/>
        <end position="247"/>
    </location>
</feature>
<dbReference type="SUPFAM" id="SSF54001">
    <property type="entry name" value="Cysteine proteinases"/>
    <property type="match status" value="1"/>
</dbReference>
<protein>
    <submittedName>
        <fullName evidence="2">Transglutaminase</fullName>
    </submittedName>
</protein>
<evidence type="ECO:0000313" key="2">
    <source>
        <dbReference type="EMBL" id="ARO13699.1"/>
    </source>
</evidence>
<dbReference type="OrthoDB" id="9804023at2"/>
<dbReference type="AlphaFoldDB" id="A0A1W6NWX7"/>
<dbReference type="EMBL" id="CP019937">
    <property type="protein sequence ID" value="ARO13699.1"/>
    <property type="molecule type" value="Genomic_DNA"/>
</dbReference>
<dbReference type="STRING" id="92947.BVG79_00343"/>
<dbReference type="Pfam" id="PF01841">
    <property type="entry name" value="Transglut_core"/>
    <property type="match status" value="1"/>
</dbReference>
<gene>
    <name evidence="2" type="ORF">BVG79_00343</name>
</gene>
<dbReference type="SMART" id="SM00460">
    <property type="entry name" value="TGc"/>
    <property type="match status" value="1"/>
</dbReference>
<evidence type="ECO:0000259" key="1">
    <source>
        <dbReference type="SMART" id="SM00460"/>
    </source>
</evidence>
<accession>A0A1W6NWX7</accession>
<dbReference type="KEGG" id="kro:BVG79_00343"/>
<dbReference type="InterPro" id="IPR038765">
    <property type="entry name" value="Papain-like_cys_pep_sf"/>
</dbReference>
<name>A0A1W6NWX7_9RHOB</name>
<organism evidence="2 3">
    <name type="scientific">Ketogulonicigenium robustum</name>
    <dbReference type="NCBI Taxonomy" id="92947"/>
    <lineage>
        <taxon>Bacteria</taxon>
        <taxon>Pseudomonadati</taxon>
        <taxon>Pseudomonadota</taxon>
        <taxon>Alphaproteobacteria</taxon>
        <taxon>Rhodobacterales</taxon>
        <taxon>Roseobacteraceae</taxon>
        <taxon>Ketogulonicigenium</taxon>
    </lineage>
</organism>
<dbReference type="InterPro" id="IPR002931">
    <property type="entry name" value="Transglutaminase-like"/>
</dbReference>
<dbReference type="RefSeq" id="WP_085785375.1">
    <property type="nucleotide sequence ID" value="NZ_CP019937.1"/>
</dbReference>
<dbReference type="PANTHER" id="PTHR33490:SF7">
    <property type="entry name" value="BLR2979 PROTEIN"/>
    <property type="match status" value="1"/>
</dbReference>
<dbReference type="Gene3D" id="3.10.620.30">
    <property type="match status" value="1"/>
</dbReference>
<evidence type="ECO:0000313" key="3">
    <source>
        <dbReference type="Proteomes" id="UP000242447"/>
    </source>
</evidence>
<sequence>MIYDVRLRMRYDYGSPVFGGRQLLRLTPMHVPGVQHVHEARLDSAPPAQERADRRDFFHNTTTGLVLAQQHTAVTFTMTARVERMEQEARLDTAPALADLPAEIAAYHGIGAGAPQHYLSASPRVYRDGAVGEWARDVTSGAPSVLAAVARLNTALHHDMRYDPDATTVETPLSVAFAARHGVCQDFSHIMIAALRDLGIPAGYVSGLLRTQPPPGQPRLEGADAMHAWVGVWCGQDMGWMEFDPTNAVQVGTDHISVAWGRDYSDVAPVKGVLRLSGAQSAAQSVDVVPLG</sequence>
<dbReference type="InterPro" id="IPR013589">
    <property type="entry name" value="Bac_transglu_N"/>
</dbReference>
<reference evidence="2 3" key="1">
    <citation type="submission" date="2017-02" db="EMBL/GenBank/DDBJ databases">
        <title>Ketogulonicigenium robustum SPU B003 Genome sequencing and assembly.</title>
        <authorList>
            <person name="Li Y."/>
            <person name="Liu L."/>
            <person name="Wang C."/>
            <person name="Zhang M."/>
            <person name="Zhang T."/>
            <person name="Zhang Y."/>
        </authorList>
    </citation>
    <scope>NUCLEOTIDE SEQUENCE [LARGE SCALE GENOMIC DNA]</scope>
    <source>
        <strain evidence="2 3">SPU_B003</strain>
    </source>
</reference>
<dbReference type="PANTHER" id="PTHR33490">
    <property type="entry name" value="BLR5614 PROTEIN-RELATED"/>
    <property type="match status" value="1"/>
</dbReference>
<dbReference type="Pfam" id="PF08379">
    <property type="entry name" value="Bact_transglu_N"/>
    <property type="match status" value="1"/>
</dbReference>
<keyword evidence="3" id="KW-1185">Reference proteome</keyword>